<dbReference type="GO" id="GO:0003886">
    <property type="term" value="F:DNA (cytosine-5-)-methyltransferase activity"/>
    <property type="evidence" value="ECO:0007669"/>
    <property type="project" value="UniProtKB-EC"/>
</dbReference>
<dbReference type="EC" id="2.1.1.37" evidence="2"/>
<evidence type="ECO:0000256" key="8">
    <source>
        <dbReference type="ARBA" id="ARBA00023242"/>
    </source>
</evidence>
<dbReference type="Pfam" id="PF12047">
    <property type="entry name" value="DNMT1-RFD"/>
    <property type="match status" value="1"/>
</dbReference>
<evidence type="ECO:0000256" key="10">
    <source>
        <dbReference type="RuleBase" id="RU000416"/>
    </source>
</evidence>
<keyword evidence="4 9" id="KW-0808">Transferase</keyword>
<evidence type="ECO:0000256" key="3">
    <source>
        <dbReference type="ARBA" id="ARBA00022603"/>
    </source>
</evidence>
<name>A0A5C2SNC2_9APHY</name>
<dbReference type="PRINTS" id="PR00105">
    <property type="entry name" value="C5METTRFRASE"/>
</dbReference>
<dbReference type="Pfam" id="PF00145">
    <property type="entry name" value="DNA_methylase"/>
    <property type="match status" value="1"/>
</dbReference>
<keyword evidence="5 9" id="KW-0949">S-adenosyl-L-methionine</keyword>
<organism evidence="12 13">
    <name type="scientific">Lentinus tigrinus ALCF2SS1-6</name>
    <dbReference type="NCBI Taxonomy" id="1328759"/>
    <lineage>
        <taxon>Eukaryota</taxon>
        <taxon>Fungi</taxon>
        <taxon>Dikarya</taxon>
        <taxon>Basidiomycota</taxon>
        <taxon>Agaricomycotina</taxon>
        <taxon>Agaricomycetes</taxon>
        <taxon>Polyporales</taxon>
        <taxon>Polyporaceae</taxon>
        <taxon>Lentinus</taxon>
    </lineage>
</organism>
<dbReference type="PANTHER" id="PTHR10629:SF52">
    <property type="entry name" value="DNA (CYTOSINE-5)-METHYLTRANSFERASE 1"/>
    <property type="match status" value="1"/>
</dbReference>
<dbReference type="SUPFAM" id="SSF53335">
    <property type="entry name" value="S-adenosyl-L-methionine-dependent methyltransferases"/>
    <property type="match status" value="1"/>
</dbReference>
<feature type="domain" description="BAH" evidence="11">
    <location>
        <begin position="548"/>
        <end position="672"/>
    </location>
</feature>
<dbReference type="Gene3D" id="3.40.50.150">
    <property type="entry name" value="Vaccinia Virus protein VP39"/>
    <property type="match status" value="1"/>
</dbReference>
<dbReference type="STRING" id="1328759.A0A5C2SNC2"/>
<dbReference type="EMBL" id="ML122252">
    <property type="protein sequence ID" value="RPD65262.1"/>
    <property type="molecule type" value="Genomic_DNA"/>
</dbReference>
<feature type="domain" description="BAH" evidence="11">
    <location>
        <begin position="375"/>
        <end position="507"/>
    </location>
</feature>
<evidence type="ECO:0000313" key="12">
    <source>
        <dbReference type="EMBL" id="RPD65262.1"/>
    </source>
</evidence>
<evidence type="ECO:0000256" key="2">
    <source>
        <dbReference type="ARBA" id="ARBA00011975"/>
    </source>
</evidence>
<reference evidence="12" key="1">
    <citation type="journal article" date="2018" name="Genome Biol. Evol.">
        <title>Genomics and development of Lentinus tigrinus, a white-rot wood-decaying mushroom with dimorphic fruiting bodies.</title>
        <authorList>
            <person name="Wu B."/>
            <person name="Xu Z."/>
            <person name="Knudson A."/>
            <person name="Carlson A."/>
            <person name="Chen N."/>
            <person name="Kovaka S."/>
            <person name="LaButti K."/>
            <person name="Lipzen A."/>
            <person name="Pennachio C."/>
            <person name="Riley R."/>
            <person name="Schakwitz W."/>
            <person name="Umezawa K."/>
            <person name="Ohm R.A."/>
            <person name="Grigoriev I.V."/>
            <person name="Nagy L.G."/>
            <person name="Gibbons J."/>
            <person name="Hibbett D."/>
        </authorList>
    </citation>
    <scope>NUCLEOTIDE SEQUENCE [LARGE SCALE GENOMIC DNA]</scope>
    <source>
        <strain evidence="12">ALCF2SS1-6</strain>
    </source>
</reference>
<protein>
    <recommendedName>
        <fullName evidence="2">DNA (cytosine-5-)-methyltransferase</fullName>
        <ecNumber evidence="2">2.1.1.37</ecNumber>
    </recommendedName>
</protein>
<gene>
    <name evidence="12" type="ORF">L227DRAFT_539995</name>
</gene>
<feature type="active site" evidence="9">
    <location>
        <position position="803"/>
    </location>
</feature>
<dbReference type="Proteomes" id="UP000313359">
    <property type="component" value="Unassembled WGS sequence"/>
</dbReference>
<keyword evidence="6" id="KW-0677">Repeat</keyword>
<comment type="similarity">
    <text evidence="9 10">Belongs to the class I-like SAM-binding methyltransferase superfamily. C5-methyltransferase family.</text>
</comment>
<evidence type="ECO:0000256" key="7">
    <source>
        <dbReference type="ARBA" id="ARBA00023125"/>
    </source>
</evidence>
<dbReference type="InterPro" id="IPR029063">
    <property type="entry name" value="SAM-dependent_MTases_sf"/>
</dbReference>
<dbReference type="NCBIfam" id="TIGR00675">
    <property type="entry name" value="dcm"/>
    <property type="match status" value="1"/>
</dbReference>
<dbReference type="GO" id="GO:0044027">
    <property type="term" value="P:negative regulation of gene expression via chromosomal CpG island methylation"/>
    <property type="evidence" value="ECO:0007669"/>
    <property type="project" value="TreeGrafter"/>
</dbReference>
<dbReference type="OrthoDB" id="5376140at2759"/>
<comment type="subcellular location">
    <subcellularLocation>
        <location evidence="1">Nucleus</location>
    </subcellularLocation>
</comment>
<dbReference type="PANTHER" id="PTHR10629">
    <property type="entry name" value="CYTOSINE-SPECIFIC METHYLTRANSFERASE"/>
    <property type="match status" value="1"/>
</dbReference>
<evidence type="ECO:0000259" key="11">
    <source>
        <dbReference type="PROSITE" id="PS51038"/>
    </source>
</evidence>
<dbReference type="InterPro" id="IPR022702">
    <property type="entry name" value="Cytosine_MeTrfase1_RFD"/>
</dbReference>
<accession>A0A5C2SNC2</accession>
<dbReference type="InterPro" id="IPR050390">
    <property type="entry name" value="C5-Methyltransferase"/>
</dbReference>
<evidence type="ECO:0000256" key="6">
    <source>
        <dbReference type="ARBA" id="ARBA00022737"/>
    </source>
</evidence>
<dbReference type="AlphaFoldDB" id="A0A5C2SNC2"/>
<evidence type="ECO:0000256" key="4">
    <source>
        <dbReference type="ARBA" id="ARBA00022679"/>
    </source>
</evidence>
<dbReference type="InterPro" id="IPR001025">
    <property type="entry name" value="BAH_dom"/>
</dbReference>
<keyword evidence="3 9" id="KW-0489">Methyltransferase</keyword>
<dbReference type="GO" id="GO:0005634">
    <property type="term" value="C:nucleus"/>
    <property type="evidence" value="ECO:0007669"/>
    <property type="project" value="UniProtKB-SubCell"/>
</dbReference>
<dbReference type="Gene3D" id="2.30.30.490">
    <property type="match status" value="2"/>
</dbReference>
<keyword evidence="13" id="KW-1185">Reference proteome</keyword>
<dbReference type="GO" id="GO:0032259">
    <property type="term" value="P:methylation"/>
    <property type="evidence" value="ECO:0007669"/>
    <property type="project" value="UniProtKB-KW"/>
</dbReference>
<evidence type="ECO:0000313" key="13">
    <source>
        <dbReference type="Proteomes" id="UP000313359"/>
    </source>
</evidence>
<dbReference type="InterPro" id="IPR043151">
    <property type="entry name" value="BAH_sf"/>
</dbReference>
<dbReference type="PROSITE" id="PS51679">
    <property type="entry name" value="SAM_MT_C5"/>
    <property type="match status" value="1"/>
</dbReference>
<keyword evidence="8" id="KW-0539">Nucleus</keyword>
<evidence type="ECO:0000256" key="9">
    <source>
        <dbReference type="PROSITE-ProRule" id="PRU01016"/>
    </source>
</evidence>
<dbReference type="GO" id="GO:0003682">
    <property type="term" value="F:chromatin binding"/>
    <property type="evidence" value="ECO:0007669"/>
    <property type="project" value="InterPro"/>
</dbReference>
<dbReference type="InterPro" id="IPR001525">
    <property type="entry name" value="C5_MeTfrase"/>
</dbReference>
<evidence type="ECO:0000256" key="5">
    <source>
        <dbReference type="ARBA" id="ARBA00022691"/>
    </source>
</evidence>
<dbReference type="Gene3D" id="3.90.120.10">
    <property type="entry name" value="DNA Methylase, subunit A, domain 2"/>
    <property type="match status" value="1"/>
</dbReference>
<keyword evidence="7" id="KW-0238">DNA-binding</keyword>
<proteinExistence type="inferred from homology"/>
<dbReference type="PROSITE" id="PS51038">
    <property type="entry name" value="BAH"/>
    <property type="match status" value="2"/>
</dbReference>
<evidence type="ECO:0000256" key="1">
    <source>
        <dbReference type="ARBA" id="ARBA00004123"/>
    </source>
</evidence>
<dbReference type="GO" id="GO:0003677">
    <property type="term" value="F:DNA binding"/>
    <property type="evidence" value="ECO:0007669"/>
    <property type="project" value="UniProtKB-KW"/>
</dbReference>
<sequence>MAKTGPTSPEYVLPARAVTKLTALPEHVCNITGTEAREGEALVPGEDPEERLDTVDDEPVRILNDFAIFDPSRGFNYVPLDHRNASGKAEIEAVGHVSPAFMNEEDADQDDDVDDNHPTAHPRWRTTSISCYSIDYTAYQEPLYVQTRHAWYILKLPNADYAATHAEFYRPHRIAQIVISAAMGQGIMTYSQFQEQYVDAWDDLLGARVRVQDLCEAVPLIKSFVGDDVVLNNRVASRPFVQEIYSLAEKTPSVYIDRSLPQLDKDLTRRRPKLKKGLMLGNLDLAVLRPENQNPTHVTPLIDSLAHGLFQESLHVVGPRTKRPAKHELRRQQQEMRSYVCRLLYRNLEDLPRVSFPTSERLRDEYWNAVLIRGELYKVGDCIVVPKGDWNGVEGGELPRDLSVSEVPEDATLADYFWFGKIIYIDQRLKKLHIQWFEHSSKTYLGKISDPHELFLCPLCGYIDLKAVPVLGKLTVHHPRPPKPLGPLEFFYQFVYNEAEGSFTDVALKSDDDAIDPPDNCLACIAAAERSQETEPCLTRDSLMYLGHTYHADDYALVQATDGPANIGRILSFHDKKGSSPTVTLRLLGRIVELTSNIAESSLPELLHERELCMTNAKPVVVNAKDLLRRCTVLHANSAPEMGLEEWLNLSPLHFYVRYSVPSQPPLWSAREELKRSNIPVCIRCYRDHLTKLEQHEALRKEPPLRAFDPFAGCGAFGFSMEELGHMKVTHAVEISPSAADTVKKNSPTTVVYNQCANIVLKYAVKAHAGQRDEVPQHIGNELPLPPPPAPGQIDCIVAGFPCQSHSTLNMYQRAHDRKSHLMLTLLSWVDFLRPKYCFFENVKGFLSYNLHSSQASRYRVEGGIDKGGLKFLVHALVAMGYQVRFGLLNAGHYGTPQGRIRFFLIAAKHGYPLPNLPTPSHASLTNETLTIHLADKMDITPLRASKGIAPMKHVSIQDAIGDLLQFDWYDKLSANRRALLVRNSDRLAVTCDPSKARCGPEDMGITDMYSSEPRTAFQRRCRRRPVIEPQHFTRTFNERVSIIYTAFVKKCLDNWPAGVFRDYRDLPVTEQDWALINPQSATSRLGFPPGYYGRLDKNSWFRTISTNLQPMAKQCQVTHYECCRIYTVREFARSQGFPDWFVFVAHNGQVKNMHRQIGNAVPWQIGEALGRELCEAQLKRRRKIVEDAIEILDE</sequence>